<accession>A0ACA9LH52</accession>
<evidence type="ECO:0000313" key="2">
    <source>
        <dbReference type="Proteomes" id="UP000789525"/>
    </source>
</evidence>
<proteinExistence type="predicted"/>
<keyword evidence="2" id="KW-1185">Reference proteome</keyword>
<reference evidence="1" key="1">
    <citation type="submission" date="2021-06" db="EMBL/GenBank/DDBJ databases">
        <authorList>
            <person name="Kallberg Y."/>
            <person name="Tangrot J."/>
            <person name="Rosling A."/>
        </authorList>
    </citation>
    <scope>NUCLEOTIDE SEQUENCE</scope>
    <source>
        <strain evidence="1">CL356</strain>
    </source>
</reference>
<comment type="caution">
    <text evidence="1">The sequence shown here is derived from an EMBL/GenBank/DDBJ whole genome shotgun (WGS) entry which is preliminary data.</text>
</comment>
<dbReference type="Proteomes" id="UP000789525">
    <property type="component" value="Unassembled WGS sequence"/>
</dbReference>
<feature type="non-terminal residue" evidence="1">
    <location>
        <position position="501"/>
    </location>
</feature>
<protein>
    <submittedName>
        <fullName evidence="1">9177_t:CDS:1</fullName>
    </submittedName>
</protein>
<dbReference type="EMBL" id="CAJVPT010005997">
    <property type="protein sequence ID" value="CAG8526438.1"/>
    <property type="molecule type" value="Genomic_DNA"/>
</dbReference>
<gene>
    <name evidence="1" type="ORF">ACOLOM_LOCUS3885</name>
</gene>
<name>A0ACA9LH52_9GLOM</name>
<organism evidence="1 2">
    <name type="scientific">Acaulospora colombiana</name>
    <dbReference type="NCBI Taxonomy" id="27376"/>
    <lineage>
        <taxon>Eukaryota</taxon>
        <taxon>Fungi</taxon>
        <taxon>Fungi incertae sedis</taxon>
        <taxon>Mucoromycota</taxon>
        <taxon>Glomeromycotina</taxon>
        <taxon>Glomeromycetes</taxon>
        <taxon>Diversisporales</taxon>
        <taxon>Acaulosporaceae</taxon>
        <taxon>Acaulospora</taxon>
    </lineage>
</organism>
<evidence type="ECO:0000313" key="1">
    <source>
        <dbReference type="EMBL" id="CAG8526438.1"/>
    </source>
</evidence>
<sequence length="501" mass="58034">MSSYYYLGEAWSVHFSPDGQRFAVSTHQGMIKLYDTGIYGSNTAEQATYTSEGKSTDGKVKLWDIGSRQCLSTVGEHKDQSEDHKYTVYHKLFNQPTYSKRGVLVLTPTRKVAKYISSIDTIPIQDFTGGTSSDSLYLIKIVNEQNPTKVLKSFTKMCLLEASNFEDEIVVHLDKYNNVQDEQRYLLLVENLLKSGSYYFSYTYDLTNTLQRQSRLKDSTFPHLWQRADDRFFWNRHLQSKLIDFTLNNPEQDVRTRYFSRGIDAEGNVSNFNETEQIILLDPIKNSHAGISFEGKIKLSYVQTRGSIPIHWAQVNDIKYTPKLQIMTLPNTSDATRKHFDEQTKIYGKQILVNLVNKKGSEYRVAEGYDKAVTRLNDSRISYYHFDFHHECREMKWDRIQILIDLIEEDLIQQGYYYSEELNGLNILRLQTSVVRTNCMDCLDRTNVVQSTLAKWMLTQQLREVGVLSNKERIEEIIWADNADAISFPYSGTGAQKTDFT</sequence>